<evidence type="ECO:0000313" key="3">
    <source>
        <dbReference type="EMBL" id="GGB71409.1"/>
    </source>
</evidence>
<evidence type="ECO:0000313" key="4">
    <source>
        <dbReference type="Proteomes" id="UP000628854"/>
    </source>
</evidence>
<protein>
    <submittedName>
        <fullName evidence="3">Alpha/beta hydrolase</fullName>
    </submittedName>
</protein>
<dbReference type="InterPro" id="IPR000639">
    <property type="entry name" value="Epox_hydrolase-like"/>
</dbReference>
<evidence type="ECO:0000259" key="2">
    <source>
        <dbReference type="Pfam" id="PF12697"/>
    </source>
</evidence>
<evidence type="ECO:0000256" key="1">
    <source>
        <dbReference type="SAM" id="SignalP"/>
    </source>
</evidence>
<organism evidence="3 4">
    <name type="scientific">Henriciella pelagia</name>
    <dbReference type="NCBI Taxonomy" id="1977912"/>
    <lineage>
        <taxon>Bacteria</taxon>
        <taxon>Pseudomonadati</taxon>
        <taxon>Pseudomonadota</taxon>
        <taxon>Alphaproteobacteria</taxon>
        <taxon>Hyphomonadales</taxon>
        <taxon>Hyphomonadaceae</taxon>
        <taxon>Henriciella</taxon>
    </lineage>
</organism>
<reference evidence="4" key="1">
    <citation type="journal article" date="2019" name="Int. J. Syst. Evol. Microbiol.">
        <title>The Global Catalogue of Microorganisms (GCM) 10K type strain sequencing project: providing services to taxonomists for standard genome sequencing and annotation.</title>
        <authorList>
            <consortium name="The Broad Institute Genomics Platform"/>
            <consortium name="The Broad Institute Genome Sequencing Center for Infectious Disease"/>
            <person name="Wu L."/>
            <person name="Ma J."/>
        </authorList>
    </citation>
    <scope>NUCLEOTIDE SEQUENCE [LARGE SCALE GENOMIC DNA]</scope>
    <source>
        <strain evidence="4">CGMCC 1.15928</strain>
    </source>
</reference>
<feature type="signal peptide" evidence="1">
    <location>
        <begin position="1"/>
        <end position="19"/>
    </location>
</feature>
<keyword evidence="3" id="KW-0378">Hydrolase</keyword>
<dbReference type="PANTHER" id="PTHR43798:SF33">
    <property type="entry name" value="HYDROLASE, PUTATIVE (AFU_ORTHOLOGUE AFUA_2G14860)-RELATED"/>
    <property type="match status" value="1"/>
</dbReference>
<dbReference type="RefSeq" id="WP_084392343.1">
    <property type="nucleotide sequence ID" value="NZ_BMKF01000002.1"/>
</dbReference>
<dbReference type="Gene3D" id="3.40.50.1820">
    <property type="entry name" value="alpha/beta hydrolase"/>
    <property type="match status" value="1"/>
</dbReference>
<accession>A0ABQ1JKQ5</accession>
<dbReference type="Pfam" id="PF12697">
    <property type="entry name" value="Abhydrolase_6"/>
    <property type="match status" value="1"/>
</dbReference>
<dbReference type="InterPro" id="IPR000073">
    <property type="entry name" value="AB_hydrolase_1"/>
</dbReference>
<dbReference type="Proteomes" id="UP000628854">
    <property type="component" value="Unassembled WGS sequence"/>
</dbReference>
<comment type="caution">
    <text evidence="3">The sequence shown here is derived from an EMBL/GenBank/DDBJ whole genome shotgun (WGS) entry which is preliminary data.</text>
</comment>
<feature type="domain" description="AB hydrolase-1" evidence="2">
    <location>
        <begin position="60"/>
        <end position="306"/>
    </location>
</feature>
<keyword evidence="4" id="KW-1185">Reference proteome</keyword>
<sequence length="317" mass="33110">MKLATSVLLILIMAGLAGACVHSAVYTGNAEERWPAIGSLVEVDGSDMHVIMSGDSGPAVLMIHGASANAREFTGTLAPRLSADHRVLMADRPGHGYSERAEGSESLTVQARQMAGVIRSMAPGEKVVVVGHSFGGAVALRVALDYPDLVDGLVLLAPVTHDWGSGGETWYNKAAGPPVIGPIFSQLAPIVGPAQVKTGIDGVFNPSDAPEGYYGDAGLGLLFRPPHFRANADDMNALRGELAAQQERYPSIDVPVILFSGAKDTVINPTLHAGKIKHQIANFTLVALADGGHMPHHAHGADVADAIRRLSATDQSS</sequence>
<dbReference type="InterPro" id="IPR029058">
    <property type="entry name" value="AB_hydrolase_fold"/>
</dbReference>
<dbReference type="PRINTS" id="PR00111">
    <property type="entry name" value="ABHYDROLASE"/>
</dbReference>
<dbReference type="GO" id="GO:0016787">
    <property type="term" value="F:hydrolase activity"/>
    <property type="evidence" value="ECO:0007669"/>
    <property type="project" value="UniProtKB-KW"/>
</dbReference>
<feature type="chain" id="PRO_5046536000" evidence="1">
    <location>
        <begin position="20"/>
        <end position="317"/>
    </location>
</feature>
<dbReference type="PANTHER" id="PTHR43798">
    <property type="entry name" value="MONOACYLGLYCEROL LIPASE"/>
    <property type="match status" value="1"/>
</dbReference>
<dbReference type="InterPro" id="IPR050266">
    <property type="entry name" value="AB_hydrolase_sf"/>
</dbReference>
<dbReference type="PROSITE" id="PS51257">
    <property type="entry name" value="PROKAR_LIPOPROTEIN"/>
    <property type="match status" value="1"/>
</dbReference>
<gene>
    <name evidence="3" type="ORF">GCM10011503_20090</name>
</gene>
<dbReference type="EMBL" id="BMKF01000002">
    <property type="protein sequence ID" value="GGB71409.1"/>
    <property type="molecule type" value="Genomic_DNA"/>
</dbReference>
<dbReference type="SUPFAM" id="SSF53474">
    <property type="entry name" value="alpha/beta-Hydrolases"/>
    <property type="match status" value="1"/>
</dbReference>
<dbReference type="PRINTS" id="PR00412">
    <property type="entry name" value="EPOXHYDRLASE"/>
</dbReference>
<name>A0ABQ1JKQ5_9PROT</name>
<proteinExistence type="predicted"/>
<keyword evidence="1" id="KW-0732">Signal</keyword>